<dbReference type="RefSeq" id="WP_146389117.1">
    <property type="nucleotide sequence ID" value="NZ_SJPK01000001.1"/>
</dbReference>
<dbReference type="InterPro" id="IPR052940">
    <property type="entry name" value="Carb_Esterase_6"/>
</dbReference>
<dbReference type="PANTHER" id="PTHR31988">
    <property type="entry name" value="ESTERASE, PUTATIVE (DUF303)-RELATED"/>
    <property type="match status" value="1"/>
</dbReference>
<accession>A0A5C5YIT4</accession>
<dbReference type="InterPro" id="IPR036514">
    <property type="entry name" value="SGNH_hydro_sf"/>
</dbReference>
<dbReference type="InterPro" id="IPR005181">
    <property type="entry name" value="SASA"/>
</dbReference>
<dbReference type="Proteomes" id="UP000318053">
    <property type="component" value="Unassembled WGS sequence"/>
</dbReference>
<evidence type="ECO:0000313" key="5">
    <source>
        <dbReference type="Proteomes" id="UP000318053"/>
    </source>
</evidence>
<evidence type="ECO:0000259" key="3">
    <source>
        <dbReference type="Pfam" id="PF03629"/>
    </source>
</evidence>
<evidence type="ECO:0000256" key="2">
    <source>
        <dbReference type="SAM" id="SignalP"/>
    </source>
</evidence>
<keyword evidence="1" id="KW-0378">Hydrolase</keyword>
<dbReference type="Pfam" id="PF03629">
    <property type="entry name" value="SASA"/>
    <property type="match status" value="1"/>
</dbReference>
<dbReference type="Gene3D" id="3.40.50.1110">
    <property type="entry name" value="SGNH hydrolase"/>
    <property type="match status" value="1"/>
</dbReference>
<dbReference type="PANTHER" id="PTHR31988:SF19">
    <property type="entry name" value="9-O-ACETYL-N-ACETYLNEURAMINIC ACID DEACETYLASE-RELATED"/>
    <property type="match status" value="1"/>
</dbReference>
<feature type="chain" id="PRO_5022903477" description="Sialate O-acetylesterase domain-containing protein" evidence="2">
    <location>
        <begin position="27"/>
        <end position="408"/>
    </location>
</feature>
<sequence length="408" mass="45217" precursor="true">MPQRRVITFALIGLLTTALSTPASVAAEPQPIQVFILAGQSNMEGHAKVSTIEYIADDPETKELYHQMIDSDGSPRVAEDAWISYFTGRGDENGEGHGKLTAGYGSRRNPAVDGGKIGPEFTFGLAMDAALEAPVLIIKTAWGGKSLFYDFRSPSSGVYVRSQRDLERDRNPVEGSGHYYRLMIQHVENVLGDIERVVTGYDPQQGYEISGFVWFQGFNDMVNRDVYPVPRRDSDVNRFDKYSEWLANLIRDVRKDLDAPELPFVIGVMGVDGMKVEKLNDGNRQFRAAMAAPASYSEFRANVTAIQTGEFWDEPLAAIQEKVQQVAQKRYQLNRNEVARGEMTEAEMQAEVAAFEAELISPEEAALRARGASNAGYHYLGCAKTFGLMGNAFAEAMLELMPATSLRE</sequence>
<dbReference type="AlphaFoldDB" id="A0A5C5YIT4"/>
<gene>
    <name evidence="4" type="ORF">CA85_00670</name>
</gene>
<organism evidence="4 5">
    <name type="scientific">Allorhodopirellula solitaria</name>
    <dbReference type="NCBI Taxonomy" id="2527987"/>
    <lineage>
        <taxon>Bacteria</taxon>
        <taxon>Pseudomonadati</taxon>
        <taxon>Planctomycetota</taxon>
        <taxon>Planctomycetia</taxon>
        <taxon>Pirellulales</taxon>
        <taxon>Pirellulaceae</taxon>
        <taxon>Allorhodopirellula</taxon>
    </lineage>
</organism>
<keyword evidence="2" id="KW-0732">Signal</keyword>
<feature type="signal peptide" evidence="2">
    <location>
        <begin position="1"/>
        <end position="26"/>
    </location>
</feature>
<dbReference type="GO" id="GO:0016788">
    <property type="term" value="F:hydrolase activity, acting on ester bonds"/>
    <property type="evidence" value="ECO:0007669"/>
    <property type="project" value="UniProtKB-ARBA"/>
</dbReference>
<reference evidence="4 5" key="1">
    <citation type="submission" date="2019-02" db="EMBL/GenBank/DDBJ databases">
        <title>Deep-cultivation of Planctomycetes and their phenomic and genomic characterization uncovers novel biology.</title>
        <authorList>
            <person name="Wiegand S."/>
            <person name="Jogler M."/>
            <person name="Boedeker C."/>
            <person name="Pinto D."/>
            <person name="Vollmers J."/>
            <person name="Rivas-Marin E."/>
            <person name="Kohn T."/>
            <person name="Peeters S.H."/>
            <person name="Heuer A."/>
            <person name="Rast P."/>
            <person name="Oberbeckmann S."/>
            <person name="Bunk B."/>
            <person name="Jeske O."/>
            <person name="Meyerdierks A."/>
            <person name="Storesund J.E."/>
            <person name="Kallscheuer N."/>
            <person name="Luecker S."/>
            <person name="Lage O.M."/>
            <person name="Pohl T."/>
            <person name="Merkel B.J."/>
            <person name="Hornburger P."/>
            <person name="Mueller R.-W."/>
            <person name="Bruemmer F."/>
            <person name="Labrenz M."/>
            <person name="Spormann A.M."/>
            <person name="Op Den Camp H."/>
            <person name="Overmann J."/>
            <person name="Amann R."/>
            <person name="Jetten M.S.M."/>
            <person name="Mascher T."/>
            <person name="Medema M.H."/>
            <person name="Devos D.P."/>
            <person name="Kaster A.-K."/>
            <person name="Ovreas L."/>
            <person name="Rohde M."/>
            <person name="Galperin M.Y."/>
            <person name="Jogler C."/>
        </authorList>
    </citation>
    <scope>NUCLEOTIDE SEQUENCE [LARGE SCALE GENOMIC DNA]</scope>
    <source>
        <strain evidence="4 5">CA85</strain>
    </source>
</reference>
<dbReference type="EMBL" id="SJPK01000001">
    <property type="protein sequence ID" value="TWT74782.1"/>
    <property type="molecule type" value="Genomic_DNA"/>
</dbReference>
<protein>
    <recommendedName>
        <fullName evidence="3">Sialate O-acetylesterase domain-containing protein</fullName>
    </recommendedName>
</protein>
<keyword evidence="5" id="KW-1185">Reference proteome</keyword>
<dbReference type="SUPFAM" id="SSF52266">
    <property type="entry name" value="SGNH hydrolase"/>
    <property type="match status" value="1"/>
</dbReference>
<comment type="caution">
    <text evidence="4">The sequence shown here is derived from an EMBL/GenBank/DDBJ whole genome shotgun (WGS) entry which is preliminary data.</text>
</comment>
<evidence type="ECO:0000313" key="4">
    <source>
        <dbReference type="EMBL" id="TWT74782.1"/>
    </source>
</evidence>
<feature type="domain" description="Sialate O-acetylesterase" evidence="3">
    <location>
        <begin position="32"/>
        <end position="282"/>
    </location>
</feature>
<dbReference type="OrthoDB" id="209830at2"/>
<proteinExistence type="predicted"/>
<evidence type="ECO:0000256" key="1">
    <source>
        <dbReference type="ARBA" id="ARBA00022801"/>
    </source>
</evidence>
<name>A0A5C5YIT4_9BACT</name>